<reference evidence="2 5" key="3">
    <citation type="submission" date="2019-06" db="EMBL/GenBank/DDBJ databases">
        <title>Whole genome shotgun sequence of Brevibacillus reuszeri NBRC 15719.</title>
        <authorList>
            <person name="Hosoyama A."/>
            <person name="Uohara A."/>
            <person name="Ohji S."/>
            <person name="Ichikawa N."/>
        </authorList>
    </citation>
    <scope>NUCLEOTIDE SEQUENCE [LARGE SCALE GENOMIC DNA]</scope>
    <source>
        <strain evidence="2 5">NBRC 15719</strain>
    </source>
</reference>
<feature type="signal peptide" evidence="1">
    <location>
        <begin position="1"/>
        <end position="23"/>
    </location>
</feature>
<reference evidence="4" key="1">
    <citation type="submission" date="2015-07" db="EMBL/GenBank/DDBJ databases">
        <title>Genome sequencing project for genomic taxonomy and phylogenomics of Bacillus-like bacteria.</title>
        <authorList>
            <person name="Liu B."/>
            <person name="Wang J."/>
            <person name="Zhu Y."/>
            <person name="Liu G."/>
            <person name="Chen Q."/>
            <person name="Chen Z."/>
            <person name="Lan J."/>
            <person name="Che J."/>
            <person name="Ge C."/>
            <person name="Shi H."/>
            <person name="Pan Z."/>
            <person name="Liu X."/>
        </authorList>
    </citation>
    <scope>NUCLEOTIDE SEQUENCE [LARGE SCALE GENOMIC DNA]</scope>
    <source>
        <strain evidence="4">DSM 9887</strain>
    </source>
</reference>
<dbReference type="AlphaFoldDB" id="A0A0K9YVQ5"/>
<evidence type="ECO:0000313" key="2">
    <source>
        <dbReference type="EMBL" id="GED72880.1"/>
    </source>
</evidence>
<dbReference type="EMBL" id="BJON01000036">
    <property type="protein sequence ID" value="GED72880.1"/>
    <property type="molecule type" value="Genomic_DNA"/>
</dbReference>
<name>A0A0K9YVQ5_9BACL</name>
<dbReference type="PATRIC" id="fig|54915.3.peg.1025"/>
<sequence>MNTILTLLLFLALPLSTPQPQPADMVDASSSPNPISTFTYDQAHIHLDSIMGKISAHSENLDRGAYIGFQYATGQLYSYLLAIHYKDKDILDANYKYKYNAPSFEDVIAAYHENVDFASIQLTQLKHVESTIEIEFCYTNKKTKRAAFLHYLLDYGVHGLTDKSVFPNH</sequence>
<dbReference type="STRING" id="54915.ADS79_10410"/>
<evidence type="ECO:0000313" key="5">
    <source>
        <dbReference type="Proteomes" id="UP000319578"/>
    </source>
</evidence>
<evidence type="ECO:0008006" key="6">
    <source>
        <dbReference type="Google" id="ProtNLM"/>
    </source>
</evidence>
<dbReference type="RefSeq" id="WP_049738350.1">
    <property type="nucleotide sequence ID" value="NZ_BJON01000036.1"/>
</dbReference>
<proteinExistence type="predicted"/>
<evidence type="ECO:0000313" key="4">
    <source>
        <dbReference type="Proteomes" id="UP000036834"/>
    </source>
</evidence>
<accession>A0A0K9YVQ5</accession>
<organism evidence="3 4">
    <name type="scientific">Brevibacillus reuszeri</name>
    <dbReference type="NCBI Taxonomy" id="54915"/>
    <lineage>
        <taxon>Bacteria</taxon>
        <taxon>Bacillati</taxon>
        <taxon>Bacillota</taxon>
        <taxon>Bacilli</taxon>
        <taxon>Bacillales</taxon>
        <taxon>Paenibacillaceae</taxon>
        <taxon>Brevibacillus</taxon>
    </lineage>
</organism>
<reference evidence="3" key="2">
    <citation type="submission" date="2015-07" db="EMBL/GenBank/DDBJ databases">
        <title>MeaNS - Measles Nucleotide Surveillance Program.</title>
        <authorList>
            <person name="Tran T."/>
            <person name="Druce J."/>
        </authorList>
    </citation>
    <scope>NUCLEOTIDE SEQUENCE</scope>
    <source>
        <strain evidence="3">DSM 9887</strain>
    </source>
</reference>
<keyword evidence="1" id="KW-0732">Signal</keyword>
<evidence type="ECO:0000313" key="3">
    <source>
        <dbReference type="EMBL" id="KNB72300.1"/>
    </source>
</evidence>
<feature type="chain" id="PRO_5005533639" description="Secreted protein" evidence="1">
    <location>
        <begin position="24"/>
        <end position="169"/>
    </location>
</feature>
<gene>
    <name evidence="3" type="ORF">ADS79_10410</name>
    <name evidence="2" type="ORF">BRE01_65820</name>
</gene>
<dbReference type="EMBL" id="LGIQ01000007">
    <property type="protein sequence ID" value="KNB72300.1"/>
    <property type="molecule type" value="Genomic_DNA"/>
</dbReference>
<protein>
    <recommendedName>
        <fullName evidence="6">Secreted protein</fullName>
    </recommendedName>
</protein>
<keyword evidence="5" id="KW-1185">Reference proteome</keyword>
<evidence type="ECO:0000256" key="1">
    <source>
        <dbReference type="SAM" id="SignalP"/>
    </source>
</evidence>
<dbReference type="Proteomes" id="UP000319578">
    <property type="component" value="Unassembled WGS sequence"/>
</dbReference>
<dbReference type="Proteomes" id="UP000036834">
    <property type="component" value="Unassembled WGS sequence"/>
</dbReference>
<comment type="caution">
    <text evidence="3">The sequence shown here is derived from an EMBL/GenBank/DDBJ whole genome shotgun (WGS) entry which is preliminary data.</text>
</comment>